<keyword evidence="3" id="KW-0716">Sensory transduction</keyword>
<dbReference type="SUPFAM" id="SSF52172">
    <property type="entry name" value="CheY-like"/>
    <property type="match status" value="1"/>
</dbReference>
<feature type="domain" description="Phytochrome chromophore attachment site" evidence="13">
    <location>
        <begin position="313"/>
        <end position="475"/>
    </location>
</feature>
<dbReference type="InterPro" id="IPR005467">
    <property type="entry name" value="His_kinase_dom"/>
</dbReference>
<dbReference type="Pfam" id="PF01590">
    <property type="entry name" value="GAF"/>
    <property type="match status" value="1"/>
</dbReference>
<feature type="domain" description="Histidine kinase" evidence="14">
    <location>
        <begin position="703"/>
        <end position="937"/>
    </location>
</feature>
<dbReference type="InterPro" id="IPR016132">
    <property type="entry name" value="Phyto_chromo_attachment"/>
</dbReference>
<dbReference type="SUPFAM" id="SSF55781">
    <property type="entry name" value="GAF domain-like"/>
    <property type="match status" value="2"/>
</dbReference>
<dbReference type="SUPFAM" id="SSF47384">
    <property type="entry name" value="Homodimeric domain of signal transducing histidine kinase"/>
    <property type="match status" value="1"/>
</dbReference>
<keyword evidence="7" id="KW-0067">ATP-binding</keyword>
<dbReference type="Pfam" id="PF00360">
    <property type="entry name" value="PHY"/>
    <property type="match status" value="1"/>
</dbReference>
<dbReference type="InterPro" id="IPR003018">
    <property type="entry name" value="GAF"/>
</dbReference>
<protein>
    <submittedName>
        <fullName evidence="16">Hsp90-like protein</fullName>
    </submittedName>
</protein>
<dbReference type="Pfam" id="PF08446">
    <property type="entry name" value="PAS_2"/>
    <property type="match status" value="1"/>
</dbReference>
<keyword evidence="8" id="KW-0157">Chromophore</keyword>
<evidence type="ECO:0000313" key="16">
    <source>
        <dbReference type="EMBL" id="KAL3426371.1"/>
    </source>
</evidence>
<keyword evidence="2" id="KW-0597">Phosphoprotein</keyword>
<evidence type="ECO:0000256" key="6">
    <source>
        <dbReference type="ARBA" id="ARBA00022777"/>
    </source>
</evidence>
<dbReference type="Gene3D" id="1.10.287.130">
    <property type="match status" value="1"/>
</dbReference>
<dbReference type="Pfam" id="PF00072">
    <property type="entry name" value="Response_reg"/>
    <property type="match status" value="1"/>
</dbReference>
<keyword evidence="17" id="KW-1185">Reference proteome</keyword>
<evidence type="ECO:0000259" key="13">
    <source>
        <dbReference type="PROSITE" id="PS50046"/>
    </source>
</evidence>
<dbReference type="InterPro" id="IPR011006">
    <property type="entry name" value="CheY-like_superfamily"/>
</dbReference>
<dbReference type="InterPro" id="IPR036890">
    <property type="entry name" value="HATPase_C_sf"/>
</dbReference>
<organism evidence="16 17">
    <name type="scientific">Phlyctema vagabunda</name>
    <dbReference type="NCBI Taxonomy" id="108571"/>
    <lineage>
        <taxon>Eukaryota</taxon>
        <taxon>Fungi</taxon>
        <taxon>Dikarya</taxon>
        <taxon>Ascomycota</taxon>
        <taxon>Pezizomycotina</taxon>
        <taxon>Leotiomycetes</taxon>
        <taxon>Helotiales</taxon>
        <taxon>Dermateaceae</taxon>
        <taxon>Phlyctema</taxon>
    </lineage>
</organism>
<keyword evidence="4" id="KW-0808">Transferase</keyword>
<dbReference type="Gene3D" id="3.30.450.270">
    <property type="match status" value="1"/>
</dbReference>
<keyword evidence="9" id="KW-0902">Two-component regulatory system</keyword>
<dbReference type="Proteomes" id="UP001629113">
    <property type="component" value="Unassembled WGS sequence"/>
</dbReference>
<evidence type="ECO:0000256" key="8">
    <source>
        <dbReference type="ARBA" id="ARBA00022991"/>
    </source>
</evidence>
<evidence type="ECO:0000256" key="1">
    <source>
        <dbReference type="ARBA" id="ARBA00022543"/>
    </source>
</evidence>
<feature type="domain" description="Response regulatory" evidence="15">
    <location>
        <begin position="1053"/>
        <end position="1184"/>
    </location>
</feature>
<evidence type="ECO:0000259" key="15">
    <source>
        <dbReference type="PROSITE" id="PS50110"/>
    </source>
</evidence>
<dbReference type="Gene3D" id="3.30.450.20">
    <property type="entry name" value="PAS domain"/>
    <property type="match status" value="2"/>
</dbReference>
<feature type="region of interest" description="Disordered" evidence="12">
    <location>
        <begin position="41"/>
        <end position="78"/>
    </location>
</feature>
<dbReference type="PROSITE" id="PS50046">
    <property type="entry name" value="PHYTOCHROME_2"/>
    <property type="match status" value="1"/>
</dbReference>
<evidence type="ECO:0000313" key="17">
    <source>
        <dbReference type="Proteomes" id="UP001629113"/>
    </source>
</evidence>
<keyword evidence="10" id="KW-0675">Receptor</keyword>
<dbReference type="InterPro" id="IPR029016">
    <property type="entry name" value="GAF-like_dom_sf"/>
</dbReference>
<dbReference type="InterPro" id="IPR013654">
    <property type="entry name" value="PAS_2"/>
</dbReference>
<comment type="caution">
    <text evidence="16">The sequence shown here is derived from an EMBL/GenBank/DDBJ whole genome shotgun (WGS) entry which is preliminary data.</text>
</comment>
<dbReference type="SMART" id="SM00388">
    <property type="entry name" value="HisKA"/>
    <property type="match status" value="1"/>
</dbReference>
<proteinExistence type="predicted"/>
<name>A0ABR4PSY0_9HELO</name>
<dbReference type="InterPro" id="IPR035965">
    <property type="entry name" value="PAS-like_dom_sf"/>
</dbReference>
<evidence type="ECO:0000259" key="14">
    <source>
        <dbReference type="PROSITE" id="PS50109"/>
    </source>
</evidence>
<dbReference type="PANTHER" id="PTHR43065">
    <property type="entry name" value="SENSOR HISTIDINE KINASE"/>
    <property type="match status" value="1"/>
</dbReference>
<dbReference type="SUPFAM" id="SSF55785">
    <property type="entry name" value="PYP-like sensor domain (PAS domain)"/>
    <property type="match status" value="1"/>
</dbReference>
<keyword evidence="1" id="KW-0600">Photoreceptor protein</keyword>
<dbReference type="Gene3D" id="3.40.50.2300">
    <property type="match status" value="1"/>
</dbReference>
<evidence type="ECO:0000256" key="3">
    <source>
        <dbReference type="ARBA" id="ARBA00022606"/>
    </source>
</evidence>
<evidence type="ECO:0000256" key="2">
    <source>
        <dbReference type="ARBA" id="ARBA00022553"/>
    </source>
</evidence>
<dbReference type="InterPro" id="IPR003661">
    <property type="entry name" value="HisK_dim/P_dom"/>
</dbReference>
<dbReference type="InterPro" id="IPR003594">
    <property type="entry name" value="HATPase_dom"/>
</dbReference>
<dbReference type="PRINTS" id="PR00344">
    <property type="entry name" value="BCTRLSENSOR"/>
</dbReference>
<evidence type="ECO:0000256" key="9">
    <source>
        <dbReference type="ARBA" id="ARBA00023012"/>
    </source>
</evidence>
<dbReference type="Gene3D" id="3.30.565.10">
    <property type="entry name" value="Histidine kinase-like ATPase, C-terminal domain"/>
    <property type="match status" value="1"/>
</dbReference>
<gene>
    <name evidence="16" type="ORF">PVAG01_03162</name>
</gene>
<evidence type="ECO:0000256" key="5">
    <source>
        <dbReference type="ARBA" id="ARBA00022741"/>
    </source>
</evidence>
<dbReference type="Pfam" id="PF00512">
    <property type="entry name" value="HisKA"/>
    <property type="match status" value="1"/>
</dbReference>
<dbReference type="EMBL" id="JBFCZG010000002">
    <property type="protein sequence ID" value="KAL3426371.1"/>
    <property type="molecule type" value="Genomic_DNA"/>
</dbReference>
<dbReference type="SMART" id="SM00387">
    <property type="entry name" value="HATPase_c"/>
    <property type="match status" value="1"/>
</dbReference>
<comment type="caution">
    <text evidence="11">Lacks conserved residue(s) required for the propagation of feature annotation.</text>
</comment>
<dbReference type="PANTHER" id="PTHR43065:SF10">
    <property type="entry name" value="PEROXIDE STRESS-ACTIVATED HISTIDINE KINASE MAK3"/>
    <property type="match status" value="1"/>
</dbReference>
<dbReference type="Gene3D" id="3.30.450.40">
    <property type="match status" value="1"/>
</dbReference>
<dbReference type="InterPro" id="IPR004358">
    <property type="entry name" value="Sig_transdc_His_kin-like_C"/>
</dbReference>
<dbReference type="CDD" id="cd00082">
    <property type="entry name" value="HisKA"/>
    <property type="match status" value="1"/>
</dbReference>
<dbReference type="SMART" id="SM00448">
    <property type="entry name" value="REC"/>
    <property type="match status" value="1"/>
</dbReference>
<dbReference type="InterPro" id="IPR013515">
    <property type="entry name" value="Phytochrome_cen-reg"/>
</dbReference>
<dbReference type="InterPro" id="IPR043150">
    <property type="entry name" value="Phytochrome_PHY_sf"/>
</dbReference>
<accession>A0ABR4PSY0</accession>
<reference evidence="16 17" key="1">
    <citation type="submission" date="2024-06" db="EMBL/GenBank/DDBJ databases">
        <title>Complete genome of Phlyctema vagabunda strain 19-DSS-EL-015.</title>
        <authorList>
            <person name="Fiorenzani C."/>
        </authorList>
    </citation>
    <scope>NUCLEOTIDE SEQUENCE [LARGE SCALE GENOMIC DNA]</scope>
    <source>
        <strain evidence="16 17">19-DSS-EL-015</strain>
    </source>
</reference>
<dbReference type="SUPFAM" id="SSF55874">
    <property type="entry name" value="ATPase domain of HSP90 chaperone/DNA topoisomerase II/histidine kinase"/>
    <property type="match status" value="1"/>
</dbReference>
<evidence type="ECO:0000256" key="11">
    <source>
        <dbReference type="PROSITE-ProRule" id="PRU00169"/>
    </source>
</evidence>
<evidence type="ECO:0000256" key="12">
    <source>
        <dbReference type="SAM" id="MobiDB-lite"/>
    </source>
</evidence>
<dbReference type="InterPro" id="IPR001789">
    <property type="entry name" value="Sig_transdc_resp-reg_receiver"/>
</dbReference>
<evidence type="ECO:0000256" key="10">
    <source>
        <dbReference type="ARBA" id="ARBA00023170"/>
    </source>
</evidence>
<evidence type="ECO:0000256" key="7">
    <source>
        <dbReference type="ARBA" id="ARBA00022840"/>
    </source>
</evidence>
<dbReference type="PROSITE" id="PS50109">
    <property type="entry name" value="HIS_KIN"/>
    <property type="match status" value="1"/>
</dbReference>
<dbReference type="InterPro" id="IPR036097">
    <property type="entry name" value="HisK_dim/P_sf"/>
</dbReference>
<keyword evidence="5" id="KW-0547">Nucleotide-binding</keyword>
<sequence>MSDPGKHNPGSIGFLPPSEITIERVYPIRNLVTQLEGILSKRDVDEPASRPQFGTKPPISPRSSHGSGTEDSNESRKVSERFKLIPSRAGSAPNVLPGAGADNEKPAYRTCEDEPIHIPGAIQSYGALVGLKYSEKSQLEVRIASENTRKVLGYGPEQLFALPSFLDILNGDARDEMVARVAHALANAGTMGEETRLDVFQMLITFPYEPETRLWCAIHCAPSPKRLVICEFEEYADAFYLKDVSNANVLPVNLVRSTGVEASPEEFRKSTQSRSQPLPVIKIARLRKQKEFSSLDIFNAMTQSQRQLSTAKSVQEIFDVVVGIISELTGFHRVMFYRFDSQKNGCIESELLNPQASSDIYRGLHYPASDIPKQARDLYKINRIRILYDRDAETARLVARNETDFEEPLDLTHSYLRAISPVHIKYLTNMGVRSTMSISIVINEDLWGLIACHGYGDSGIRVSLPIRELCRNIGECAATNIERLLMVQRLEARKPLFTPPPTHHPASFIAASSADLLRIFDSDFGLINIQDEARAIGRLDPYREALALLAYIQTSRWKTIRSSQNINTDFPDLKYSPGLQTISGLLFVPLGVGGNNFLVFFRRGQLREVKWAGYVPRPNPNSTQRTEYNPYHKSYKHGSEYLEPRTSFKRWVETISGMSREWTEDQLESASILSLLYGRFVEIWKQKESASQNTQMTRLLIRNSSQEVRTPLNSIINYLEMALDNNIDDLTREILKRALKASSSLIYTIDDLLKLTKAEDGPVYAIKDNFNMSKTVQDVATEFQKEASHKQLDLTFTAHEGIPEIVKGDATRLRKIIFNLTSNAFQHSLDKGVRVDIRKLKSNDHSCIISISVQDSGPGMSETQLDDLFQSFEQVLDEEDNLYPKPETLMGRSEPSSCIGVGLSLVARYVRNMNGQIRVKSELGKGTIFAVELPFEYAITPHSTPPTAAQPASCFNPSMIPRPQSEPPVPSPANLPPFMKSGSLGTKQILKVIETRTHLEKNFSPLTDIEPFATAAESGEYDQALSLASSDTEERSQYPGLDDEGQSSLVHLDILVAEDNPIYLRLLDKRLNRRGHKVHIVCDGQEAYEYLVNDSGQIDVILMNLQMPLVDGALSTRMIRYHEQEKYEKVQEPDSKTRRRVPIIAVSGHLEEDSRFDYIQSGFDGWITKPIDWSRLDFMLQCVKIPELRRDAIYVPGTWDQGGWFMP</sequence>
<evidence type="ECO:0000256" key="4">
    <source>
        <dbReference type="ARBA" id="ARBA00022679"/>
    </source>
</evidence>
<dbReference type="SMART" id="SM00065">
    <property type="entry name" value="GAF"/>
    <property type="match status" value="1"/>
</dbReference>
<dbReference type="Pfam" id="PF02518">
    <property type="entry name" value="HATPase_c"/>
    <property type="match status" value="1"/>
</dbReference>
<dbReference type="PROSITE" id="PS50110">
    <property type="entry name" value="RESPONSE_REGULATORY"/>
    <property type="match status" value="1"/>
</dbReference>
<dbReference type="CDD" id="cd17546">
    <property type="entry name" value="REC_hyHK_CKI1_RcsC-like"/>
    <property type="match status" value="1"/>
</dbReference>
<keyword evidence="6" id="KW-0418">Kinase</keyword>
<feature type="compositionally biased region" description="Polar residues" evidence="12">
    <location>
        <begin position="61"/>
        <end position="70"/>
    </location>
</feature>